<keyword evidence="2" id="KW-1185">Reference proteome</keyword>
<organism evidence="1 2">
    <name type="scientific">Clostridium moutaii</name>
    <dbReference type="NCBI Taxonomy" id="3240932"/>
    <lineage>
        <taxon>Bacteria</taxon>
        <taxon>Bacillati</taxon>
        <taxon>Bacillota</taxon>
        <taxon>Clostridia</taxon>
        <taxon>Eubacteriales</taxon>
        <taxon>Clostridiaceae</taxon>
        <taxon>Clostridium</taxon>
    </lineage>
</organism>
<gene>
    <name evidence="1" type="ORF">AB8U03_15390</name>
</gene>
<feature type="non-terminal residue" evidence="1">
    <location>
        <position position="1"/>
    </location>
</feature>
<protein>
    <submittedName>
        <fullName evidence="1">Uncharacterized protein</fullName>
    </submittedName>
</protein>
<sequence length="94" mass="10284">QSAATNTGYQSAATNTGYRSAASVEGKESVAIATGIESKARGSLGCWIVVAEWFKDEEYNWHIKEVKTANVDGKNIKADTYYRLEDGEFVEADN</sequence>
<reference evidence="1 2" key="1">
    <citation type="submission" date="2024-08" db="EMBL/GenBank/DDBJ databases">
        <title>Clostridium lapicellarii sp. nov., and Clostridium renhuaiense sp. nov., two species isolated from the mud in a fermentation cellar used for producing sauce-flavour Chinese liquors.</title>
        <authorList>
            <person name="Yang F."/>
            <person name="Wang H."/>
            <person name="Chen L.Q."/>
            <person name="Zhou N."/>
            <person name="Lu J.J."/>
            <person name="Pu X.X."/>
            <person name="Wan B."/>
            <person name="Wang L."/>
            <person name="Liu S.J."/>
        </authorList>
    </citation>
    <scope>NUCLEOTIDE SEQUENCE [LARGE SCALE GENOMIC DNA]</scope>
    <source>
        <strain evidence="1 2">MT-5</strain>
    </source>
</reference>
<accession>A0ABV4BTL1</accession>
<evidence type="ECO:0000313" key="1">
    <source>
        <dbReference type="EMBL" id="MEY8001552.1"/>
    </source>
</evidence>
<proteinExistence type="predicted"/>
<comment type="caution">
    <text evidence="1">The sequence shown here is derived from an EMBL/GenBank/DDBJ whole genome shotgun (WGS) entry which is preliminary data.</text>
</comment>
<evidence type="ECO:0000313" key="2">
    <source>
        <dbReference type="Proteomes" id="UP001564657"/>
    </source>
</evidence>
<dbReference type="EMBL" id="JBGEWD010000021">
    <property type="protein sequence ID" value="MEY8001552.1"/>
    <property type="molecule type" value="Genomic_DNA"/>
</dbReference>
<name>A0ABV4BTL1_9CLOT</name>
<dbReference type="Proteomes" id="UP001564657">
    <property type="component" value="Unassembled WGS sequence"/>
</dbReference>